<feature type="transmembrane region" description="Helical" evidence="2">
    <location>
        <begin position="552"/>
        <end position="573"/>
    </location>
</feature>
<keyword evidence="2" id="KW-0472">Membrane</keyword>
<feature type="transmembrane region" description="Helical" evidence="2">
    <location>
        <begin position="509"/>
        <end position="531"/>
    </location>
</feature>
<dbReference type="OrthoDB" id="292792at2"/>
<feature type="compositionally biased region" description="Acidic residues" evidence="1">
    <location>
        <begin position="943"/>
        <end position="960"/>
    </location>
</feature>
<feature type="compositionally biased region" description="Polar residues" evidence="1">
    <location>
        <begin position="1164"/>
        <end position="1184"/>
    </location>
</feature>
<evidence type="ECO:0000313" key="5">
    <source>
        <dbReference type="Proteomes" id="UP000180235"/>
    </source>
</evidence>
<sequence length="1563" mass="166378">MRAQLLSKPEQQNDASPTQNEGQDFSNELGTPLLPDIDTQMQRADSYGHSFQNLPIQPKLVVGQPNDQWEQEADQMAARAMTLEAQPTPIQRLPQEEMGVQREMDEMPAPPALSVPDVGTANPGNNQVPEMAQGIPGMEGMGDPQEMMEGLTGKESGGLMGLAGGTAPNPGGGEGNQNNTQGDATEQNPPDLETQIQQAMTQGGQSLPGEMQEKLRQRLGMVNPEDIQIHDDAVAHELCQTLGARAFTTREHIFFAEGAYEPNTPGGQALIFHEAVHTMQQGATQSGSEAPPEAESKGDGDGFMTPKEPGSAQMMLIQKFTQYDQQASAYDAAQQAANAGNTNTTATPTPPEEISRDELIGKAFAQGAIEGAITGAVTSGIAVGLAVGMGTIAKFAPKVAGGIGGALTLATSIWSLASDPKGFAEDTFVKPFTGQFKEGGTLYDSVTGPLTGPWDFCARVVEFLLGILEFVNGILKLISFILTLIASILTVIGYIMLILGIALSALGTALSPIPIVGQIIGPPLISAGGILQGNSSVPISWGSTLFAWEKPIGILSLQLTLYTLILRPIAIMFRALDLRFSNADPETLVKKQAKLQKHVSSFISDGASAATKIGLDSYKSNNPNKAKNDAAKMEKGESASGGKSLKEDYFGKSADKKSTLGALLDPRSGFKAYGAGKDAGGAFGKISSFNKGNNLGFGKVKDIKAAESGYKAGNATRDKIKSRDKDIMSSVNKGDVDETRGKLRYYNEQGMGKDYGVSKGDTTSAKLYGDIVGGGDRKGTGIGKNIVDAIFYEKDASGKKKFKYIKVNDIKYDKDKKIVTKGGKEATIAQASDNAVYYGNGGWWKDFAAQFSKASDPEQEKDKEEERKKSEEEQKKVEGEQKEENEGKSGESEDEAKKKNEAEGGDENKKPPEDEKKATEEGGGEPAEAEESSAGGEVSGGLEDADAEATTEEEFVDQDLDPTQYEGLYWSATNEEYFGTGEEPSGESAPEDVTSEEENPMAFAMQQRLIQLAEELPPPPEEAVATIDAAAYGLQSLDEEDNDIKGLQADNTKVRQEATESAATHKLMINSSQGMQGLVGIQDAELEEKQQQQSALKEESAAAEGPAAQAAGMSQDMQGQLESNRSNIDTGMEKGASEAEAGQDEVAENQDKNEGTKGAAAPSGENQDPASTTDQAAKQSNPQAAQDGMKDSTGQTKAFVQNTKESSQTADAWQAQTGQLQAQNAELTDQLTQFNAEHQEQQTIAEEEATAAEDRDMELAQAAMDVETSRSALTGAREAAIAEISDWIITSQSIQQAAYADIDAMVEGAEAAGMAEEENGEEPDEELSKTDLESQEVADELEGVEDTVELAMEADAPPPDETDVDTAIDELKNTGGEYLPAEIQQQLFQLYGIRNSDKIVIHDDAASYALCENLAAHAATNAEHIFFGEGRYNLDTDEGLQLIYHEVMHTLQHGGTEATEEGMVTDDTLFDLAAHLPGADLAGEDMGNAKMPGFDFTGANLSRVNLKDADLSKALLVNVNLEGADLSGVNLTEADLTGADLTNANLKDADLTKAKLDGTLLPD</sequence>
<dbReference type="InterPro" id="IPR025295">
    <property type="entry name" value="eCIS_core_dom"/>
</dbReference>
<feature type="region of interest" description="Disordered" evidence="1">
    <location>
        <begin position="152"/>
        <end position="190"/>
    </location>
</feature>
<reference evidence="4 5" key="1">
    <citation type="submission" date="2016-10" db="EMBL/GenBank/DDBJ databases">
        <title>Description of Gloeomargarita lithophora gen. nov., sp. nov., a thylakoid-bearing basal-branching cyanobacterium with intracellular carbonates, and proposal for Gloeomargaritales ord. nov.</title>
        <authorList>
            <person name="Moreira D."/>
            <person name="Tavera R."/>
            <person name="Benzerara K."/>
            <person name="Skouri-Panet F."/>
            <person name="Couradeau E."/>
            <person name="Gerard E."/>
            <person name="Loussert C."/>
            <person name="Novelo E."/>
            <person name="Zivanovic Y."/>
            <person name="Lopez-Garcia P."/>
        </authorList>
    </citation>
    <scope>NUCLEOTIDE SEQUENCE [LARGE SCALE GENOMIC DNA]</scope>
    <source>
        <strain evidence="4 5">D10</strain>
    </source>
</reference>
<keyword evidence="2" id="KW-0812">Transmembrane</keyword>
<dbReference type="KEGG" id="glt:GlitD10_2137"/>
<feature type="region of interest" description="Disordered" evidence="1">
    <location>
        <begin position="1079"/>
        <end position="1217"/>
    </location>
</feature>
<evidence type="ECO:0000313" key="4">
    <source>
        <dbReference type="EMBL" id="APB34466.1"/>
    </source>
</evidence>
<dbReference type="RefSeq" id="WP_071454901.1">
    <property type="nucleotide sequence ID" value="NZ_CP017675.1"/>
</dbReference>
<feature type="region of interest" description="Disordered" evidence="1">
    <location>
        <begin position="852"/>
        <end position="996"/>
    </location>
</feature>
<dbReference type="InterPro" id="IPR051082">
    <property type="entry name" value="Pentapeptide-BTB/POZ_domain"/>
</dbReference>
<feature type="compositionally biased region" description="Basic and acidic residues" evidence="1">
    <location>
        <begin position="626"/>
        <end position="637"/>
    </location>
</feature>
<feature type="compositionally biased region" description="Polar residues" evidence="1">
    <location>
        <begin position="9"/>
        <end position="29"/>
    </location>
</feature>
<feature type="region of interest" description="Disordered" evidence="1">
    <location>
        <begin position="624"/>
        <end position="643"/>
    </location>
</feature>
<feature type="domain" description="eCIS core" evidence="3">
    <location>
        <begin position="1379"/>
        <end position="1455"/>
    </location>
</feature>
<keyword evidence="5" id="KW-1185">Reference proteome</keyword>
<feature type="compositionally biased region" description="Polar residues" evidence="1">
    <location>
        <begin position="1115"/>
        <end position="1129"/>
    </location>
</feature>
<feature type="compositionally biased region" description="Gly residues" evidence="1">
    <location>
        <begin position="155"/>
        <end position="175"/>
    </location>
</feature>
<dbReference type="Proteomes" id="UP000180235">
    <property type="component" value="Chromosome"/>
</dbReference>
<gene>
    <name evidence="4" type="ORF">GlitD10_2137</name>
</gene>
<feature type="region of interest" description="Disordered" evidence="1">
    <location>
        <begin position="1313"/>
        <end position="1339"/>
    </location>
</feature>
<feature type="transmembrane region" description="Helical" evidence="2">
    <location>
        <begin position="477"/>
        <end position="503"/>
    </location>
</feature>
<dbReference type="SUPFAM" id="SSF141571">
    <property type="entry name" value="Pentapeptide repeat-like"/>
    <property type="match status" value="1"/>
</dbReference>
<dbReference type="Gene3D" id="2.160.20.80">
    <property type="entry name" value="E3 ubiquitin-protein ligase SopA"/>
    <property type="match status" value="1"/>
</dbReference>
<dbReference type="InterPro" id="IPR001646">
    <property type="entry name" value="5peptide_repeat"/>
</dbReference>
<feature type="compositionally biased region" description="Low complexity" evidence="1">
    <location>
        <begin position="1102"/>
        <end position="1111"/>
    </location>
</feature>
<keyword evidence="2" id="KW-1133">Transmembrane helix</keyword>
<feature type="domain" description="eCIS core" evidence="3">
    <location>
        <begin position="207"/>
        <end position="283"/>
    </location>
</feature>
<evidence type="ECO:0000256" key="1">
    <source>
        <dbReference type="SAM" id="MobiDB-lite"/>
    </source>
</evidence>
<organism evidence="4 5">
    <name type="scientific">Gloeomargarita lithophora Alchichica-D10</name>
    <dbReference type="NCBI Taxonomy" id="1188229"/>
    <lineage>
        <taxon>Bacteria</taxon>
        <taxon>Bacillati</taxon>
        <taxon>Cyanobacteriota</taxon>
        <taxon>Cyanophyceae</taxon>
        <taxon>Gloeomargaritales</taxon>
        <taxon>Gloeomargaritaceae</taxon>
        <taxon>Gloeomargarita</taxon>
    </lineage>
</organism>
<name>A0A1J0AEU6_9CYAN</name>
<accession>A0A1J0AEU6</accession>
<feature type="compositionally biased region" description="Polar residues" evidence="1">
    <location>
        <begin position="279"/>
        <end position="288"/>
    </location>
</feature>
<feature type="region of interest" description="Disordered" evidence="1">
    <location>
        <begin position="279"/>
        <end position="309"/>
    </location>
</feature>
<dbReference type="STRING" id="1188229.GlitD10_2137"/>
<feature type="compositionally biased region" description="Acidic residues" evidence="1">
    <location>
        <begin position="1315"/>
        <end position="1325"/>
    </location>
</feature>
<evidence type="ECO:0000256" key="2">
    <source>
        <dbReference type="SAM" id="Phobius"/>
    </source>
</evidence>
<dbReference type="PANTHER" id="PTHR14136:SF17">
    <property type="entry name" value="BTB_POZ DOMAIN-CONTAINING PROTEIN KCTD9"/>
    <property type="match status" value="1"/>
</dbReference>
<dbReference type="PANTHER" id="PTHR14136">
    <property type="entry name" value="BTB_POZ DOMAIN-CONTAINING PROTEIN KCTD9"/>
    <property type="match status" value="1"/>
</dbReference>
<dbReference type="Pfam" id="PF13699">
    <property type="entry name" value="eCIS_core"/>
    <property type="match status" value="2"/>
</dbReference>
<dbReference type="EMBL" id="CP017675">
    <property type="protein sequence ID" value="APB34466.1"/>
    <property type="molecule type" value="Genomic_DNA"/>
</dbReference>
<feature type="compositionally biased region" description="Basic and acidic residues" evidence="1">
    <location>
        <begin position="855"/>
        <end position="920"/>
    </location>
</feature>
<protein>
    <submittedName>
        <fullName evidence="4">Pentapeptide repeat containing proteins</fullName>
    </submittedName>
</protein>
<feature type="region of interest" description="Disordered" evidence="1">
    <location>
        <begin position="1"/>
        <end position="34"/>
    </location>
</feature>
<evidence type="ECO:0000259" key="3">
    <source>
        <dbReference type="Pfam" id="PF13699"/>
    </source>
</evidence>
<feature type="compositionally biased region" description="Polar residues" evidence="1">
    <location>
        <begin position="1192"/>
        <end position="1217"/>
    </location>
</feature>
<dbReference type="Pfam" id="PF00805">
    <property type="entry name" value="Pentapeptide"/>
    <property type="match status" value="2"/>
</dbReference>
<proteinExistence type="predicted"/>